<accession>A0A939S112</accession>
<evidence type="ECO:0000313" key="10">
    <source>
        <dbReference type="EMBL" id="UEM12786.1"/>
    </source>
</evidence>
<keyword evidence="7 8" id="KW-0472">Membrane</keyword>
<dbReference type="Proteomes" id="UP000664702">
    <property type="component" value="Chromosome"/>
</dbReference>
<evidence type="ECO:0000256" key="5">
    <source>
        <dbReference type="ARBA" id="ARBA00022692"/>
    </source>
</evidence>
<name>A0A939S112_9BRAD</name>
<dbReference type="PANTHER" id="PTHR33508:SF2">
    <property type="entry name" value="UPF0056 INNER MEMBRANE PROTEIN MARC"/>
    <property type="match status" value="1"/>
</dbReference>
<dbReference type="AlphaFoldDB" id="A0A939S112"/>
<dbReference type="KEGG" id="bban:J4G43_000050"/>
<organism evidence="9">
    <name type="scientific">Bradyrhizobium barranii subsp. barranii</name>
    <dbReference type="NCBI Taxonomy" id="2823807"/>
    <lineage>
        <taxon>Bacteria</taxon>
        <taxon>Pseudomonadati</taxon>
        <taxon>Pseudomonadota</taxon>
        <taxon>Alphaproteobacteria</taxon>
        <taxon>Hyphomicrobiales</taxon>
        <taxon>Nitrobacteraceae</taxon>
        <taxon>Bradyrhizobium</taxon>
        <taxon>Bradyrhizobium barranii</taxon>
    </lineage>
</organism>
<protein>
    <recommendedName>
        <fullName evidence="8">UPF0056 membrane protein</fullName>
    </recommendedName>
</protein>
<dbReference type="RefSeq" id="WP_063980104.1">
    <property type="nucleotide sequence ID" value="NZ_CP086136.1"/>
</dbReference>
<sequence length="204" mass="21115">MTDLHQILQAIVTILAVINPVVCGSLFLSLTPNLTAPERRREAAKVALNILIILMGSALVGLKVLSIFGISLDVFRVVGGMIIAYMGFDMLRGSHTVAQAPPDNSDADVQGSLVPLLMFAAGPGTITAVVTLAAVHTPDGLPVTAIIAAVAGAGVTFVALTLAVRLGPRLGRGTQATVTRFMGLIVASMGMQFVLVGLKAFLET</sequence>
<reference evidence="10 11" key="2">
    <citation type="journal article" date="2022" name="Int. J. Syst. Evol. Microbiol.">
        <title>Strains of Bradyrhizobium barranii sp. nov. associated with legumes native to Canada are symbionts of soybeans and belong to different subspecies (subsp. barranii subsp. nov. and subsp. apii subsp. nov.) and symbiovars (sv. glycinearum and sv. septentrionale).</title>
        <authorList>
            <person name="Bromfield E.S.P."/>
            <person name="Cloutier S."/>
            <person name="Wasai-Hara S."/>
            <person name="Minamisawa K."/>
        </authorList>
    </citation>
    <scope>NUCLEOTIDE SEQUENCE [LARGE SCALE GENOMIC DNA]</scope>
    <source>
        <strain evidence="10 11">144S4</strain>
    </source>
</reference>
<comment type="similarity">
    <text evidence="2 8">Belongs to the UPF0056 (MarC) family.</text>
</comment>
<dbReference type="Pfam" id="PF01914">
    <property type="entry name" value="MarC"/>
    <property type="match status" value="1"/>
</dbReference>
<feature type="transmembrane region" description="Helical" evidence="8">
    <location>
        <begin position="178"/>
        <end position="202"/>
    </location>
</feature>
<dbReference type="EMBL" id="CP086136">
    <property type="protein sequence ID" value="UEM12786.1"/>
    <property type="molecule type" value="Genomic_DNA"/>
</dbReference>
<evidence type="ECO:0000256" key="3">
    <source>
        <dbReference type="ARBA" id="ARBA00022475"/>
    </source>
</evidence>
<keyword evidence="6 8" id="KW-1133">Transmembrane helix</keyword>
<dbReference type="NCBIfam" id="TIGR00427">
    <property type="entry name" value="NAAT family transporter"/>
    <property type="match status" value="1"/>
</dbReference>
<keyword evidence="4" id="KW-0997">Cell inner membrane</keyword>
<dbReference type="InterPro" id="IPR002771">
    <property type="entry name" value="Multi_antbiot-R_MarC"/>
</dbReference>
<feature type="transmembrane region" description="Helical" evidence="8">
    <location>
        <begin position="74"/>
        <end position="91"/>
    </location>
</feature>
<feature type="transmembrane region" description="Helical" evidence="8">
    <location>
        <begin position="112"/>
        <end position="135"/>
    </location>
</feature>
<reference evidence="9" key="1">
    <citation type="submission" date="2021-03" db="EMBL/GenBank/DDBJ databases">
        <title>Whole Genome Sequence of Bradyrhizobium sp. Strain 144S4.</title>
        <authorList>
            <person name="Bromfield E.S.P."/>
            <person name="Cloutier S."/>
        </authorList>
    </citation>
    <scope>NUCLEOTIDE SEQUENCE [LARGE SCALE GENOMIC DNA]</scope>
    <source>
        <strain evidence="9">144S4</strain>
    </source>
</reference>
<feature type="transmembrane region" description="Helical" evidence="8">
    <location>
        <begin position="46"/>
        <end position="68"/>
    </location>
</feature>
<keyword evidence="5 8" id="KW-0812">Transmembrane</keyword>
<dbReference type="PANTHER" id="PTHR33508">
    <property type="entry name" value="UPF0056 MEMBRANE PROTEIN YHCE"/>
    <property type="match status" value="1"/>
</dbReference>
<dbReference type="EMBL" id="JAGEMI010000001">
    <property type="protein sequence ID" value="MBO1859841.1"/>
    <property type="molecule type" value="Genomic_DNA"/>
</dbReference>
<keyword evidence="3" id="KW-1003">Cell membrane</keyword>
<evidence type="ECO:0000313" key="9">
    <source>
        <dbReference type="EMBL" id="MBO1859841.1"/>
    </source>
</evidence>
<feature type="transmembrane region" description="Helical" evidence="8">
    <location>
        <begin position="141"/>
        <end position="166"/>
    </location>
</feature>
<feature type="transmembrane region" description="Helical" evidence="8">
    <location>
        <begin position="6"/>
        <end position="34"/>
    </location>
</feature>
<evidence type="ECO:0000256" key="8">
    <source>
        <dbReference type="RuleBase" id="RU362048"/>
    </source>
</evidence>
<proteinExistence type="inferred from homology"/>
<evidence type="ECO:0000256" key="1">
    <source>
        <dbReference type="ARBA" id="ARBA00004429"/>
    </source>
</evidence>
<evidence type="ECO:0000256" key="4">
    <source>
        <dbReference type="ARBA" id="ARBA00022519"/>
    </source>
</evidence>
<gene>
    <name evidence="10" type="ORF">J4G43_000050</name>
    <name evidence="9" type="ORF">J4G43_02310</name>
</gene>
<evidence type="ECO:0000313" key="11">
    <source>
        <dbReference type="Proteomes" id="UP000664702"/>
    </source>
</evidence>
<evidence type="ECO:0000256" key="6">
    <source>
        <dbReference type="ARBA" id="ARBA00022989"/>
    </source>
</evidence>
<evidence type="ECO:0000256" key="7">
    <source>
        <dbReference type="ARBA" id="ARBA00023136"/>
    </source>
</evidence>
<evidence type="ECO:0000256" key="2">
    <source>
        <dbReference type="ARBA" id="ARBA00009784"/>
    </source>
</evidence>
<dbReference type="GO" id="GO:0005886">
    <property type="term" value="C:plasma membrane"/>
    <property type="evidence" value="ECO:0007669"/>
    <property type="project" value="UniProtKB-SubCell"/>
</dbReference>
<comment type="subcellular location">
    <subcellularLocation>
        <location evidence="1">Cell inner membrane</location>
        <topology evidence="1">Multi-pass membrane protein</topology>
    </subcellularLocation>
    <subcellularLocation>
        <location evidence="8">Cell membrane</location>
        <topology evidence="8">Multi-pass membrane protein</topology>
    </subcellularLocation>
</comment>